<dbReference type="PANTHER" id="PTHR13847">
    <property type="entry name" value="SARCOSINE DEHYDROGENASE-RELATED"/>
    <property type="match status" value="1"/>
</dbReference>
<dbReference type="Gene3D" id="3.50.50.60">
    <property type="entry name" value="FAD/NAD(P)-binding domain"/>
    <property type="match status" value="1"/>
</dbReference>
<dbReference type="GO" id="GO:0032981">
    <property type="term" value="P:mitochondrial respiratory chain complex I assembly"/>
    <property type="evidence" value="ECO:0007669"/>
    <property type="project" value="TreeGrafter"/>
</dbReference>
<dbReference type="Gene3D" id="3.30.9.10">
    <property type="entry name" value="D-Amino Acid Oxidase, subunit A, domain 2"/>
    <property type="match status" value="1"/>
</dbReference>
<dbReference type="Proteomes" id="UP000243106">
    <property type="component" value="Unassembled WGS sequence"/>
</dbReference>
<dbReference type="RefSeq" id="WP_093009933.1">
    <property type="nucleotide sequence ID" value="NZ_FOXV01000003.1"/>
</dbReference>
<dbReference type="InterPro" id="IPR006076">
    <property type="entry name" value="FAD-dep_OxRdtase"/>
</dbReference>
<organism evidence="3 4">
    <name type="scientific">Roseivivax halotolerans</name>
    <dbReference type="NCBI Taxonomy" id="93684"/>
    <lineage>
        <taxon>Bacteria</taxon>
        <taxon>Pseudomonadati</taxon>
        <taxon>Pseudomonadota</taxon>
        <taxon>Alphaproteobacteria</taxon>
        <taxon>Rhodobacterales</taxon>
        <taxon>Roseobacteraceae</taxon>
        <taxon>Roseivivax</taxon>
    </lineage>
</organism>
<dbReference type="AlphaFoldDB" id="A0A1I5X8D9"/>
<feature type="domain" description="FAD dependent oxidoreductase" evidence="2">
    <location>
        <begin position="4"/>
        <end position="350"/>
    </location>
</feature>
<dbReference type="SUPFAM" id="SSF51905">
    <property type="entry name" value="FAD/NAD(P)-binding domain"/>
    <property type="match status" value="1"/>
</dbReference>
<keyword evidence="4" id="KW-1185">Reference proteome</keyword>
<dbReference type="STRING" id="93684.SAMN05421853_103220"/>
<reference evidence="4" key="1">
    <citation type="submission" date="2016-10" db="EMBL/GenBank/DDBJ databases">
        <authorList>
            <person name="Varghese N."/>
            <person name="Submissions S."/>
        </authorList>
    </citation>
    <scope>NUCLEOTIDE SEQUENCE [LARGE SCALE GENOMIC DNA]</scope>
    <source>
        <strain evidence="4">JCM 10271</strain>
    </source>
</reference>
<accession>A0A1I5X8D9</accession>
<proteinExistence type="predicted"/>
<keyword evidence="1" id="KW-0560">Oxidoreductase</keyword>
<dbReference type="Pfam" id="PF01266">
    <property type="entry name" value="DAO"/>
    <property type="match status" value="1"/>
</dbReference>
<evidence type="ECO:0000256" key="1">
    <source>
        <dbReference type="ARBA" id="ARBA00023002"/>
    </source>
</evidence>
<dbReference type="EMBL" id="FOXV01000003">
    <property type="protein sequence ID" value="SFQ28242.1"/>
    <property type="molecule type" value="Genomic_DNA"/>
</dbReference>
<protein>
    <submittedName>
        <fullName evidence="3">Glycine/D-amino acid oxidase</fullName>
    </submittedName>
</protein>
<evidence type="ECO:0000259" key="2">
    <source>
        <dbReference type="Pfam" id="PF01266"/>
    </source>
</evidence>
<dbReference type="GO" id="GO:0016491">
    <property type="term" value="F:oxidoreductase activity"/>
    <property type="evidence" value="ECO:0007669"/>
    <property type="project" value="UniProtKB-KW"/>
</dbReference>
<evidence type="ECO:0000313" key="4">
    <source>
        <dbReference type="Proteomes" id="UP000243106"/>
    </source>
</evidence>
<dbReference type="InterPro" id="IPR036188">
    <property type="entry name" value="FAD/NAD-bd_sf"/>
</dbReference>
<gene>
    <name evidence="3" type="ORF">SAMN05421853_103220</name>
</gene>
<sequence>MPERVVILGGAAMGSMVARFLVEQGFPGEITVVERDPSYERASTALSAAGIRTQFDTPLLVEMSLYGADYLRGIGSEMALREQGYLVLSDAAGMETRTRLADMQNASGANVAVLDRSDLSKRFELLNADDLAGGTIGLSGEGWFDPWAMLSEARARAREGGVSYLRGEARSIEGRDGAVTGVALADGTRLPCDWCVLAAGALSAPLVADLGVALPVAHKKRTGFAFRAPLRNEGMPLVFDISGFWLRPEGQGFIAGIQPPPERDTHAPDDFEPDHDLFLEALWPHIAHRIPAMEKLRLDRAWAGHYEMNTLDQNAIIGPHDVFPNLLFCTGFSGHGVQHAPAAGRGIAEWIQCGGYRSLDLAPLGWERIRENRPLHEGMVY</sequence>
<dbReference type="PANTHER" id="PTHR13847:SF287">
    <property type="entry name" value="FAD-DEPENDENT OXIDOREDUCTASE DOMAIN-CONTAINING PROTEIN 1"/>
    <property type="match status" value="1"/>
</dbReference>
<name>A0A1I5X8D9_9RHOB</name>
<evidence type="ECO:0000313" key="3">
    <source>
        <dbReference type="EMBL" id="SFQ28242.1"/>
    </source>
</evidence>
<dbReference type="GO" id="GO:0005737">
    <property type="term" value="C:cytoplasm"/>
    <property type="evidence" value="ECO:0007669"/>
    <property type="project" value="TreeGrafter"/>
</dbReference>